<keyword evidence="1" id="KW-1133">Transmembrane helix</keyword>
<proteinExistence type="predicted"/>
<dbReference type="AlphaFoldDB" id="A0A098QV20"/>
<keyword evidence="1" id="KW-0472">Membrane</keyword>
<gene>
    <name evidence="2" type="ORF">DC28_09895</name>
</gene>
<dbReference type="STRING" id="1480694.DC28_09895"/>
<dbReference type="EMBL" id="JNUP01000065">
    <property type="protein sequence ID" value="KGE71584.1"/>
    <property type="molecule type" value="Genomic_DNA"/>
</dbReference>
<evidence type="ECO:0000313" key="3">
    <source>
        <dbReference type="Proteomes" id="UP000029692"/>
    </source>
</evidence>
<reference evidence="2 3" key="1">
    <citation type="submission" date="2014-05" db="EMBL/GenBank/DDBJ databases">
        <title>De novo Genome Sequence of Spirocheata sp.</title>
        <authorList>
            <person name="Shivani Y."/>
            <person name="Subhash Y."/>
            <person name="Tushar L."/>
            <person name="Sasikala C."/>
            <person name="Ramana C.V."/>
        </authorList>
    </citation>
    <scope>NUCLEOTIDE SEQUENCE [LARGE SCALE GENOMIC DNA]</scope>
    <source>
        <strain evidence="2 3">JC230</strain>
    </source>
</reference>
<accession>A0A098QV20</accession>
<evidence type="ECO:0000256" key="1">
    <source>
        <dbReference type="SAM" id="Phobius"/>
    </source>
</evidence>
<organism evidence="2 3">
    <name type="scientific">Spirochaeta lutea</name>
    <dbReference type="NCBI Taxonomy" id="1480694"/>
    <lineage>
        <taxon>Bacteria</taxon>
        <taxon>Pseudomonadati</taxon>
        <taxon>Spirochaetota</taxon>
        <taxon>Spirochaetia</taxon>
        <taxon>Spirochaetales</taxon>
        <taxon>Spirochaetaceae</taxon>
        <taxon>Spirochaeta</taxon>
    </lineage>
</organism>
<feature type="transmembrane region" description="Helical" evidence="1">
    <location>
        <begin position="6"/>
        <end position="25"/>
    </location>
</feature>
<keyword evidence="3" id="KW-1185">Reference proteome</keyword>
<dbReference type="OrthoDB" id="361897at2"/>
<name>A0A098QV20_9SPIO</name>
<dbReference type="RefSeq" id="WP_037548028.1">
    <property type="nucleotide sequence ID" value="NZ_JNUP01000065.1"/>
</dbReference>
<comment type="caution">
    <text evidence="2">The sequence shown here is derived from an EMBL/GenBank/DDBJ whole genome shotgun (WGS) entry which is preliminary data.</text>
</comment>
<dbReference type="Proteomes" id="UP000029692">
    <property type="component" value="Unassembled WGS sequence"/>
</dbReference>
<evidence type="ECO:0000313" key="2">
    <source>
        <dbReference type="EMBL" id="KGE71584.1"/>
    </source>
</evidence>
<protein>
    <submittedName>
        <fullName evidence="2">Uncharacterized protein</fullName>
    </submittedName>
</protein>
<keyword evidence="1" id="KW-0812">Transmembrane</keyword>
<sequence>MEYTVIILLGILIIILIASIIRLGGRNFTQLADAMADMSRQNFKVLRPCPLCKSLLKPGEKVRMKVFTAPSPKKKSTQGTKAAMGIQDSLVHIYGCPYCDERSGPADLGPEESRAEIIPFGKATPDRRCPACKAVLRKTDYVVARMFEQEGKKPHLHVLGCTRCRSGL</sequence>